<feature type="region of interest" description="Disordered" evidence="1">
    <location>
        <begin position="75"/>
        <end position="95"/>
    </location>
</feature>
<gene>
    <name evidence="2" type="ORF">PanWU01x14_102390</name>
</gene>
<evidence type="ECO:0000313" key="3">
    <source>
        <dbReference type="Proteomes" id="UP000237105"/>
    </source>
</evidence>
<organism evidence="2 3">
    <name type="scientific">Parasponia andersonii</name>
    <name type="common">Sponia andersonii</name>
    <dbReference type="NCBI Taxonomy" id="3476"/>
    <lineage>
        <taxon>Eukaryota</taxon>
        <taxon>Viridiplantae</taxon>
        <taxon>Streptophyta</taxon>
        <taxon>Embryophyta</taxon>
        <taxon>Tracheophyta</taxon>
        <taxon>Spermatophyta</taxon>
        <taxon>Magnoliopsida</taxon>
        <taxon>eudicotyledons</taxon>
        <taxon>Gunneridae</taxon>
        <taxon>Pentapetalae</taxon>
        <taxon>rosids</taxon>
        <taxon>fabids</taxon>
        <taxon>Rosales</taxon>
        <taxon>Cannabaceae</taxon>
        <taxon>Parasponia</taxon>
    </lineage>
</organism>
<sequence length="95" mass="11314">LLLNLEYLFKQFLEKTRFHHEEWERTETVHNLQFESLYDSLEAMTRTVVMIHTQVTNIDESHQKVPGISGKILGLFDDDDSSEEKNQEWTKEEES</sequence>
<evidence type="ECO:0000313" key="2">
    <source>
        <dbReference type="EMBL" id="PON67602.1"/>
    </source>
</evidence>
<protein>
    <submittedName>
        <fullName evidence="2">Uncharacterized protein</fullName>
    </submittedName>
</protein>
<accession>A0A2P5D2U1</accession>
<feature type="compositionally biased region" description="Basic and acidic residues" evidence="1">
    <location>
        <begin position="83"/>
        <end position="95"/>
    </location>
</feature>
<proteinExistence type="predicted"/>
<dbReference type="AlphaFoldDB" id="A0A2P5D2U1"/>
<feature type="non-terminal residue" evidence="2">
    <location>
        <position position="1"/>
    </location>
</feature>
<comment type="caution">
    <text evidence="2">The sequence shown here is derived from an EMBL/GenBank/DDBJ whole genome shotgun (WGS) entry which is preliminary data.</text>
</comment>
<dbReference type="OrthoDB" id="10452117at2759"/>
<evidence type="ECO:0000256" key="1">
    <source>
        <dbReference type="SAM" id="MobiDB-lite"/>
    </source>
</evidence>
<name>A0A2P5D2U1_PARAD</name>
<keyword evidence="3" id="KW-1185">Reference proteome</keyword>
<dbReference type="Proteomes" id="UP000237105">
    <property type="component" value="Unassembled WGS sequence"/>
</dbReference>
<dbReference type="EMBL" id="JXTB01000070">
    <property type="protein sequence ID" value="PON67602.1"/>
    <property type="molecule type" value="Genomic_DNA"/>
</dbReference>
<reference evidence="3" key="1">
    <citation type="submission" date="2016-06" db="EMBL/GenBank/DDBJ databases">
        <title>Parallel loss of symbiosis genes in relatives of nitrogen-fixing non-legume Parasponia.</title>
        <authorList>
            <person name="Van Velzen R."/>
            <person name="Holmer R."/>
            <person name="Bu F."/>
            <person name="Rutten L."/>
            <person name="Van Zeijl A."/>
            <person name="Liu W."/>
            <person name="Santuari L."/>
            <person name="Cao Q."/>
            <person name="Sharma T."/>
            <person name="Shen D."/>
            <person name="Roswanjaya Y."/>
            <person name="Wardhani T."/>
            <person name="Kalhor M.S."/>
            <person name="Jansen J."/>
            <person name="Van den Hoogen J."/>
            <person name="Gungor B."/>
            <person name="Hartog M."/>
            <person name="Hontelez J."/>
            <person name="Verver J."/>
            <person name="Yang W.-C."/>
            <person name="Schijlen E."/>
            <person name="Repin R."/>
            <person name="Schilthuizen M."/>
            <person name="Schranz E."/>
            <person name="Heidstra R."/>
            <person name="Miyata K."/>
            <person name="Fedorova E."/>
            <person name="Kohlen W."/>
            <person name="Bisseling T."/>
            <person name="Smit S."/>
            <person name="Geurts R."/>
        </authorList>
    </citation>
    <scope>NUCLEOTIDE SEQUENCE [LARGE SCALE GENOMIC DNA]</scope>
    <source>
        <strain evidence="3">cv. WU1-14</strain>
    </source>
</reference>